<dbReference type="Proteomes" id="UP000075243">
    <property type="component" value="Unassembled WGS sequence"/>
</dbReference>
<accession>A0A151RKM4</accession>
<evidence type="ECO:0000313" key="2">
    <source>
        <dbReference type="Proteomes" id="UP000075243"/>
    </source>
</evidence>
<evidence type="ECO:0000313" key="1">
    <source>
        <dbReference type="EMBL" id="KYP43126.1"/>
    </source>
</evidence>
<keyword evidence="2" id="KW-1185">Reference proteome</keyword>
<protein>
    <submittedName>
        <fullName evidence="1">Uncharacterized protein</fullName>
    </submittedName>
</protein>
<sequence length="116" mass="12510">VMTTDGTPMPLAGTGSVSTPNLILSNVYYNPSLTLNLVSVGQLCDFGYSILFSSTKCYAQDPQSGSLIGTCRKQGGLYMLDELKVPNVVASIVDLLFSFNLNSASSSFHWSQFTRI</sequence>
<reference evidence="1" key="1">
    <citation type="journal article" date="2012" name="Nat. Biotechnol.">
        <title>Draft genome sequence of pigeonpea (Cajanus cajan), an orphan legume crop of resource-poor farmers.</title>
        <authorList>
            <person name="Varshney R.K."/>
            <person name="Chen W."/>
            <person name="Li Y."/>
            <person name="Bharti A.K."/>
            <person name="Saxena R.K."/>
            <person name="Schlueter J.A."/>
            <person name="Donoghue M.T."/>
            <person name="Azam S."/>
            <person name="Fan G."/>
            <person name="Whaley A.M."/>
            <person name="Farmer A.D."/>
            <person name="Sheridan J."/>
            <person name="Iwata A."/>
            <person name="Tuteja R."/>
            <person name="Penmetsa R.V."/>
            <person name="Wu W."/>
            <person name="Upadhyaya H.D."/>
            <person name="Yang S.P."/>
            <person name="Shah T."/>
            <person name="Saxena K.B."/>
            <person name="Michael T."/>
            <person name="McCombie W.R."/>
            <person name="Yang B."/>
            <person name="Zhang G."/>
            <person name="Yang H."/>
            <person name="Wang J."/>
            <person name="Spillane C."/>
            <person name="Cook D.R."/>
            <person name="May G.D."/>
            <person name="Xu X."/>
            <person name="Jackson S.A."/>
        </authorList>
    </citation>
    <scope>NUCLEOTIDE SEQUENCE [LARGE SCALE GENOMIC DNA]</scope>
</reference>
<dbReference type="Gramene" id="C.cajan_35442.t">
    <property type="protein sequence ID" value="C.cajan_35442.t.cds1"/>
    <property type="gene ID" value="C.cajan_35442"/>
</dbReference>
<gene>
    <name evidence="1" type="ORF">KK1_035457</name>
</gene>
<dbReference type="EMBL" id="KQ483683">
    <property type="protein sequence ID" value="KYP43126.1"/>
    <property type="molecule type" value="Genomic_DNA"/>
</dbReference>
<dbReference type="AlphaFoldDB" id="A0A151RKM4"/>
<proteinExistence type="predicted"/>
<name>A0A151RKM4_CAJCA</name>
<feature type="non-terminal residue" evidence="1">
    <location>
        <position position="1"/>
    </location>
</feature>
<organism evidence="1 2">
    <name type="scientific">Cajanus cajan</name>
    <name type="common">Pigeon pea</name>
    <name type="synonym">Cajanus indicus</name>
    <dbReference type="NCBI Taxonomy" id="3821"/>
    <lineage>
        <taxon>Eukaryota</taxon>
        <taxon>Viridiplantae</taxon>
        <taxon>Streptophyta</taxon>
        <taxon>Embryophyta</taxon>
        <taxon>Tracheophyta</taxon>
        <taxon>Spermatophyta</taxon>
        <taxon>Magnoliopsida</taxon>
        <taxon>eudicotyledons</taxon>
        <taxon>Gunneridae</taxon>
        <taxon>Pentapetalae</taxon>
        <taxon>rosids</taxon>
        <taxon>fabids</taxon>
        <taxon>Fabales</taxon>
        <taxon>Fabaceae</taxon>
        <taxon>Papilionoideae</taxon>
        <taxon>50 kb inversion clade</taxon>
        <taxon>NPAAA clade</taxon>
        <taxon>indigoferoid/millettioid clade</taxon>
        <taxon>Phaseoleae</taxon>
        <taxon>Cajanus</taxon>
    </lineage>
</organism>